<dbReference type="PANTHER" id="PTHR11240:SF22">
    <property type="entry name" value="RIBONUCLEASE T2"/>
    <property type="match status" value="1"/>
</dbReference>
<organism evidence="4 5">
    <name type="scientific">Pythium oligandrum</name>
    <name type="common">Mycoparasitic fungus</name>
    <dbReference type="NCBI Taxonomy" id="41045"/>
    <lineage>
        <taxon>Eukaryota</taxon>
        <taxon>Sar</taxon>
        <taxon>Stramenopiles</taxon>
        <taxon>Oomycota</taxon>
        <taxon>Peronosporomycetes</taxon>
        <taxon>Pythiales</taxon>
        <taxon>Pythiaceae</taxon>
        <taxon>Pythium</taxon>
    </lineage>
</organism>
<dbReference type="GO" id="GO:0003723">
    <property type="term" value="F:RNA binding"/>
    <property type="evidence" value="ECO:0007669"/>
    <property type="project" value="InterPro"/>
</dbReference>
<dbReference type="InterPro" id="IPR018188">
    <property type="entry name" value="RNase_T2_His_AS_1"/>
</dbReference>
<dbReference type="PANTHER" id="PTHR11240">
    <property type="entry name" value="RIBONUCLEASE T2"/>
    <property type="match status" value="1"/>
</dbReference>
<comment type="caution">
    <text evidence="4">The sequence shown here is derived from an EMBL/GenBank/DDBJ whole genome shotgun (WGS) entry which is preliminary data.</text>
</comment>
<proteinExistence type="inferred from homology"/>
<dbReference type="InterPro" id="IPR001568">
    <property type="entry name" value="RNase_T2-like"/>
</dbReference>
<dbReference type="GO" id="GO:0033897">
    <property type="term" value="F:ribonuclease T2 activity"/>
    <property type="evidence" value="ECO:0007669"/>
    <property type="project" value="InterPro"/>
</dbReference>
<dbReference type="SUPFAM" id="SSF55895">
    <property type="entry name" value="Ribonuclease Rh-like"/>
    <property type="match status" value="1"/>
</dbReference>
<evidence type="ECO:0000313" key="4">
    <source>
        <dbReference type="EMBL" id="TMW61526.1"/>
    </source>
</evidence>
<sequence length="246" mass="27332">MRPTHVLTATLGLVAGAAQADESTTQRAPVFDPLWRAEVPIEFDFYVLAQSWQPEFCHGKESQYPGCTAPLEFWRTHFTMHGLWPDLTHGKHPGFCGGAPFDADLIEKALGIQTLLQFWPNVKVSASSPDYPEFWKHEWMRHGTCSGLEQVEYFTSAINIIRNDTLSTPSVIQENVGKSLPADKVRAAYADTPVALKCDHGGVLSQVFSCWGKDAQHRPTARQPCPEHILSEDTCTKGTILIPAFP</sequence>
<dbReference type="EMBL" id="SPLM01000076">
    <property type="protein sequence ID" value="TMW61526.1"/>
    <property type="molecule type" value="Genomic_DNA"/>
</dbReference>
<dbReference type="Proteomes" id="UP000794436">
    <property type="component" value="Unassembled WGS sequence"/>
</dbReference>
<keyword evidence="5" id="KW-1185">Reference proteome</keyword>
<dbReference type="GO" id="GO:0006401">
    <property type="term" value="P:RNA catabolic process"/>
    <property type="evidence" value="ECO:0007669"/>
    <property type="project" value="TreeGrafter"/>
</dbReference>
<evidence type="ECO:0000256" key="1">
    <source>
        <dbReference type="ARBA" id="ARBA00007469"/>
    </source>
</evidence>
<feature type="chain" id="PRO_5035477371" evidence="3">
    <location>
        <begin position="21"/>
        <end position="246"/>
    </location>
</feature>
<name>A0A8K1CES9_PYTOL</name>
<keyword evidence="3" id="KW-0732">Signal</keyword>
<dbReference type="CDD" id="cd00374">
    <property type="entry name" value="RNase_T2"/>
    <property type="match status" value="1"/>
</dbReference>
<evidence type="ECO:0000256" key="2">
    <source>
        <dbReference type="RuleBase" id="RU004328"/>
    </source>
</evidence>
<dbReference type="InterPro" id="IPR033130">
    <property type="entry name" value="RNase_T2_His_AS_2"/>
</dbReference>
<gene>
    <name evidence="4" type="ORF">Poli38472_012717</name>
</gene>
<dbReference type="Pfam" id="PF00445">
    <property type="entry name" value="Ribonuclease_T2"/>
    <property type="match status" value="1"/>
</dbReference>
<dbReference type="AlphaFoldDB" id="A0A8K1CES9"/>
<reference evidence="4" key="1">
    <citation type="submission" date="2019-03" db="EMBL/GenBank/DDBJ databases">
        <title>Long read genome sequence of the mycoparasitic Pythium oligandrum ATCC 38472 isolated from sugarbeet rhizosphere.</title>
        <authorList>
            <person name="Gaulin E."/>
        </authorList>
    </citation>
    <scope>NUCLEOTIDE SEQUENCE</scope>
    <source>
        <strain evidence="4">ATCC 38472_TT</strain>
    </source>
</reference>
<dbReference type="PROSITE" id="PS00530">
    <property type="entry name" value="RNASE_T2_1"/>
    <property type="match status" value="1"/>
</dbReference>
<comment type="similarity">
    <text evidence="1 2">Belongs to the RNase T2 family.</text>
</comment>
<feature type="signal peptide" evidence="3">
    <location>
        <begin position="1"/>
        <end position="20"/>
    </location>
</feature>
<evidence type="ECO:0000313" key="5">
    <source>
        <dbReference type="Proteomes" id="UP000794436"/>
    </source>
</evidence>
<dbReference type="OrthoDB" id="435754at2759"/>
<dbReference type="InterPro" id="IPR036430">
    <property type="entry name" value="RNase_T2-like_sf"/>
</dbReference>
<dbReference type="Gene3D" id="3.90.730.10">
    <property type="entry name" value="Ribonuclease T2-like"/>
    <property type="match status" value="1"/>
</dbReference>
<evidence type="ECO:0000256" key="3">
    <source>
        <dbReference type="SAM" id="SignalP"/>
    </source>
</evidence>
<protein>
    <submittedName>
        <fullName evidence="4">Uncharacterized protein</fullName>
    </submittedName>
</protein>
<dbReference type="GO" id="GO:0005576">
    <property type="term" value="C:extracellular region"/>
    <property type="evidence" value="ECO:0007669"/>
    <property type="project" value="TreeGrafter"/>
</dbReference>
<dbReference type="PROSITE" id="PS00531">
    <property type="entry name" value="RNASE_T2_2"/>
    <property type="match status" value="1"/>
</dbReference>
<accession>A0A8K1CES9</accession>